<evidence type="ECO:0000313" key="2">
    <source>
        <dbReference type="EMBL" id="ESP02139.1"/>
    </source>
</evidence>
<name>V4ADP9_LOTGI</name>
<dbReference type="AlphaFoldDB" id="V4ADP9"/>
<dbReference type="Proteomes" id="UP000030746">
    <property type="component" value="Unassembled WGS sequence"/>
</dbReference>
<dbReference type="HOGENOM" id="CLU_1226003_0_0_1"/>
<protein>
    <submittedName>
        <fullName evidence="2">Uncharacterized protein</fullName>
    </submittedName>
</protein>
<feature type="region of interest" description="Disordered" evidence="1">
    <location>
        <begin position="164"/>
        <end position="209"/>
    </location>
</feature>
<dbReference type="RefSeq" id="XP_009047297.1">
    <property type="nucleotide sequence ID" value="XM_009049049.1"/>
</dbReference>
<feature type="compositionally biased region" description="Low complexity" evidence="1">
    <location>
        <begin position="54"/>
        <end position="64"/>
    </location>
</feature>
<dbReference type="CTD" id="20237320"/>
<reference evidence="2 3" key="1">
    <citation type="journal article" date="2013" name="Nature">
        <title>Insights into bilaterian evolution from three spiralian genomes.</title>
        <authorList>
            <person name="Simakov O."/>
            <person name="Marletaz F."/>
            <person name="Cho S.J."/>
            <person name="Edsinger-Gonzales E."/>
            <person name="Havlak P."/>
            <person name="Hellsten U."/>
            <person name="Kuo D.H."/>
            <person name="Larsson T."/>
            <person name="Lv J."/>
            <person name="Arendt D."/>
            <person name="Savage R."/>
            <person name="Osoegawa K."/>
            <person name="de Jong P."/>
            <person name="Grimwood J."/>
            <person name="Chapman J.A."/>
            <person name="Shapiro H."/>
            <person name="Aerts A."/>
            <person name="Otillar R.P."/>
            <person name="Terry A.Y."/>
            <person name="Boore J.L."/>
            <person name="Grigoriev I.V."/>
            <person name="Lindberg D.R."/>
            <person name="Seaver E.C."/>
            <person name="Weisblat D.A."/>
            <person name="Putnam N.H."/>
            <person name="Rokhsar D.S."/>
        </authorList>
    </citation>
    <scope>NUCLEOTIDE SEQUENCE [LARGE SCALE GENOMIC DNA]</scope>
</reference>
<feature type="compositionally biased region" description="Basic and acidic residues" evidence="1">
    <location>
        <begin position="194"/>
        <end position="203"/>
    </location>
</feature>
<feature type="compositionally biased region" description="Polar residues" evidence="1">
    <location>
        <begin position="68"/>
        <end position="92"/>
    </location>
</feature>
<organism evidence="2 3">
    <name type="scientific">Lottia gigantea</name>
    <name type="common">Giant owl limpet</name>
    <dbReference type="NCBI Taxonomy" id="225164"/>
    <lineage>
        <taxon>Eukaryota</taxon>
        <taxon>Metazoa</taxon>
        <taxon>Spiralia</taxon>
        <taxon>Lophotrochozoa</taxon>
        <taxon>Mollusca</taxon>
        <taxon>Gastropoda</taxon>
        <taxon>Patellogastropoda</taxon>
        <taxon>Lottioidea</taxon>
        <taxon>Lottiidae</taxon>
        <taxon>Lottia</taxon>
    </lineage>
</organism>
<feature type="compositionally biased region" description="Low complexity" evidence="1">
    <location>
        <begin position="169"/>
        <end position="180"/>
    </location>
</feature>
<gene>
    <name evidence="2" type="ORF">LOTGIDRAFT_157290</name>
</gene>
<feature type="region of interest" description="Disordered" evidence="1">
    <location>
        <begin position="54"/>
        <end position="92"/>
    </location>
</feature>
<keyword evidence="3" id="KW-1185">Reference proteome</keyword>
<proteinExistence type="predicted"/>
<dbReference type="KEGG" id="lgi:LOTGIDRAFT_157290"/>
<evidence type="ECO:0000256" key="1">
    <source>
        <dbReference type="SAM" id="MobiDB-lite"/>
    </source>
</evidence>
<accession>V4ADP9</accession>
<sequence>MALLTKQNLRIGDEIKDMVQNKILKKRGMLKQINGLLDKNQPKIEVYFSKCNSSANSRSRSSSRLKINDNNSKLTDTSPEKSPQNNSGTNVETDLYCLMHSPETRSFKRRLESGFNSSVKKNIFNTSVNSKLIPSENYSAIPTMLISPDCLSIKRSLKETINNSRIYRSQSPASSDSSTVDSKDTTPRRVTRSHVVDNDENSHDSITSVRSSSRLKSVLKAANFKA</sequence>
<dbReference type="GeneID" id="20237320"/>
<dbReference type="EMBL" id="KB200329">
    <property type="protein sequence ID" value="ESP02139.1"/>
    <property type="molecule type" value="Genomic_DNA"/>
</dbReference>
<evidence type="ECO:0000313" key="3">
    <source>
        <dbReference type="Proteomes" id="UP000030746"/>
    </source>
</evidence>